<evidence type="ECO:0000313" key="3">
    <source>
        <dbReference type="EMBL" id="CAL7943786.1"/>
    </source>
</evidence>
<sequence length="276" mass="29858">MARSIFRTVLLCVVLFVAWADDRVLLTEEDERRWNTPPELIPEQVMTMYDVKNGRSFSIPITTNINVNAGSAAHSLGFQVGPEGISYSESNSFNHPSNHQTSGGVSQSQSVSFSAGLAGIAGAASGATSQHHPIYGNQGNVNSQALGFGSAAASSSGSIQNGHASTIAASSLGSAHSSASSAAGVVQFPQAMTIRFPGQSQSRPVWTNIRPNHNNNGQNPIRMPKLDIEVKPNREQNRKPMLHISAHEPTWDSRQPKIHIHKWQPNHRGYYDDEDI</sequence>
<accession>A0ABP1NVS2</accession>
<dbReference type="Proteomes" id="UP001642520">
    <property type="component" value="Unassembled WGS sequence"/>
</dbReference>
<protein>
    <submittedName>
        <fullName evidence="3">Uncharacterized protein</fullName>
    </submittedName>
</protein>
<evidence type="ECO:0000313" key="4">
    <source>
        <dbReference type="Proteomes" id="UP001642520"/>
    </source>
</evidence>
<feature type="region of interest" description="Disordered" evidence="1">
    <location>
        <begin position="87"/>
        <end position="108"/>
    </location>
</feature>
<comment type="caution">
    <text evidence="3">The sequence shown here is derived from an EMBL/GenBank/DDBJ whole genome shotgun (WGS) entry which is preliminary data.</text>
</comment>
<evidence type="ECO:0000256" key="1">
    <source>
        <dbReference type="SAM" id="MobiDB-lite"/>
    </source>
</evidence>
<name>A0ABP1NVS2_XYLVO</name>
<feature type="compositionally biased region" description="Polar residues" evidence="1">
    <location>
        <begin position="87"/>
        <end position="101"/>
    </location>
</feature>
<reference evidence="3 4" key="1">
    <citation type="submission" date="2024-08" db="EMBL/GenBank/DDBJ databases">
        <authorList>
            <person name="Will J Nash"/>
            <person name="Angela Man"/>
            <person name="Seanna McTaggart"/>
            <person name="Kendall Baker"/>
            <person name="Tom Barker"/>
            <person name="Leah Catchpole"/>
            <person name="Alex Durrant"/>
            <person name="Karim Gharbi"/>
            <person name="Naomi Irish"/>
            <person name="Gemy Kaithakottil"/>
            <person name="Debby Ku"/>
            <person name="Aaliyah Providence"/>
            <person name="Felix Shaw"/>
            <person name="David Swarbreck"/>
            <person name="Chris Watkins"/>
            <person name="Ann M. McCartney"/>
            <person name="Giulio Formenti"/>
            <person name="Alice Mouton"/>
            <person name="Noel Vella"/>
            <person name="Bjorn M von Reumont"/>
            <person name="Adriana Vella"/>
            <person name="Wilfried Haerty"/>
        </authorList>
    </citation>
    <scope>NUCLEOTIDE SEQUENCE [LARGE SCALE GENOMIC DNA]</scope>
</reference>
<feature type="signal peptide" evidence="2">
    <location>
        <begin position="1"/>
        <end position="20"/>
    </location>
</feature>
<feature type="chain" id="PRO_5045981135" evidence="2">
    <location>
        <begin position="21"/>
        <end position="276"/>
    </location>
</feature>
<evidence type="ECO:0000256" key="2">
    <source>
        <dbReference type="SAM" id="SignalP"/>
    </source>
</evidence>
<keyword evidence="2" id="KW-0732">Signal</keyword>
<proteinExistence type="predicted"/>
<keyword evidence="4" id="KW-1185">Reference proteome</keyword>
<gene>
    <name evidence="3" type="ORF">XYLVIOL_LOCUS6292</name>
</gene>
<dbReference type="EMBL" id="CAXAJV020001293">
    <property type="protein sequence ID" value="CAL7943786.1"/>
    <property type="molecule type" value="Genomic_DNA"/>
</dbReference>
<organism evidence="3 4">
    <name type="scientific">Xylocopa violacea</name>
    <name type="common">Violet carpenter bee</name>
    <name type="synonym">Apis violacea</name>
    <dbReference type="NCBI Taxonomy" id="135666"/>
    <lineage>
        <taxon>Eukaryota</taxon>
        <taxon>Metazoa</taxon>
        <taxon>Ecdysozoa</taxon>
        <taxon>Arthropoda</taxon>
        <taxon>Hexapoda</taxon>
        <taxon>Insecta</taxon>
        <taxon>Pterygota</taxon>
        <taxon>Neoptera</taxon>
        <taxon>Endopterygota</taxon>
        <taxon>Hymenoptera</taxon>
        <taxon>Apocrita</taxon>
        <taxon>Aculeata</taxon>
        <taxon>Apoidea</taxon>
        <taxon>Anthophila</taxon>
        <taxon>Apidae</taxon>
        <taxon>Xylocopa</taxon>
        <taxon>Xylocopa</taxon>
    </lineage>
</organism>